<dbReference type="InterPro" id="IPR024185">
    <property type="entry name" value="FTHF_cligase-like_sf"/>
</dbReference>
<comment type="cofactor">
    <cofactor evidence="5">
        <name>Mg(2+)</name>
        <dbReference type="ChEBI" id="CHEBI:18420"/>
    </cofactor>
</comment>
<comment type="catalytic activity">
    <reaction evidence="5">
        <text>(6S)-5-formyl-5,6,7,8-tetrahydrofolate + ATP = (6R)-5,10-methenyltetrahydrofolate + ADP + phosphate</text>
        <dbReference type="Rhea" id="RHEA:10488"/>
        <dbReference type="ChEBI" id="CHEBI:30616"/>
        <dbReference type="ChEBI" id="CHEBI:43474"/>
        <dbReference type="ChEBI" id="CHEBI:57455"/>
        <dbReference type="ChEBI" id="CHEBI:57457"/>
        <dbReference type="ChEBI" id="CHEBI:456216"/>
        <dbReference type="EC" id="6.3.3.2"/>
    </reaction>
</comment>
<dbReference type="EMBL" id="JABBFZ010000007">
    <property type="protein sequence ID" value="NML32003.1"/>
    <property type="molecule type" value="Genomic_DNA"/>
</dbReference>
<dbReference type="PIRSF" id="PIRSF006806">
    <property type="entry name" value="FTHF_cligase"/>
    <property type="match status" value="1"/>
</dbReference>
<feature type="binding site" evidence="4">
    <location>
        <position position="67"/>
    </location>
    <ligand>
        <name>substrate</name>
    </ligand>
</feature>
<dbReference type="GO" id="GO:0009396">
    <property type="term" value="P:folic acid-containing compound biosynthetic process"/>
    <property type="evidence" value="ECO:0007669"/>
    <property type="project" value="TreeGrafter"/>
</dbReference>
<dbReference type="InterPro" id="IPR002698">
    <property type="entry name" value="FTHF_cligase"/>
</dbReference>
<dbReference type="Pfam" id="PF01812">
    <property type="entry name" value="5-FTHF_cyc-lig"/>
    <property type="match status" value="1"/>
</dbReference>
<keyword evidence="6" id="KW-0436">Ligase</keyword>
<dbReference type="GO" id="GO:0035999">
    <property type="term" value="P:tetrahydrofolate interconversion"/>
    <property type="evidence" value="ECO:0007669"/>
    <property type="project" value="TreeGrafter"/>
</dbReference>
<evidence type="ECO:0000256" key="3">
    <source>
        <dbReference type="ARBA" id="ARBA00022840"/>
    </source>
</evidence>
<dbReference type="NCBIfam" id="TIGR02727">
    <property type="entry name" value="MTHFS_bact"/>
    <property type="match status" value="1"/>
</dbReference>
<dbReference type="GO" id="GO:0030272">
    <property type="term" value="F:5-formyltetrahydrofolate cyclo-ligase activity"/>
    <property type="evidence" value="ECO:0007669"/>
    <property type="project" value="UniProtKB-EC"/>
</dbReference>
<dbReference type="SUPFAM" id="SSF100950">
    <property type="entry name" value="NagB/RpiA/CoA transferase-like"/>
    <property type="match status" value="1"/>
</dbReference>
<feature type="binding site" evidence="4">
    <location>
        <begin position="143"/>
        <end position="151"/>
    </location>
    <ligand>
        <name>ATP</name>
        <dbReference type="ChEBI" id="CHEBI:30616"/>
    </ligand>
</feature>
<dbReference type="Gene3D" id="3.40.50.10420">
    <property type="entry name" value="NagB/RpiA/CoA transferase-like"/>
    <property type="match status" value="1"/>
</dbReference>
<evidence type="ECO:0000256" key="1">
    <source>
        <dbReference type="ARBA" id="ARBA00010638"/>
    </source>
</evidence>
<comment type="similarity">
    <text evidence="1 5">Belongs to the 5-formyltetrahydrofolate cyclo-ligase family.</text>
</comment>
<dbReference type="InterPro" id="IPR037171">
    <property type="entry name" value="NagB/RpiA_transferase-like"/>
</dbReference>
<keyword evidence="5" id="KW-0479">Metal-binding</keyword>
<keyword evidence="2 4" id="KW-0547">Nucleotide-binding</keyword>
<comment type="caution">
    <text evidence="6">The sequence shown here is derived from an EMBL/GenBank/DDBJ whole genome shotgun (WGS) entry which is preliminary data.</text>
</comment>
<evidence type="ECO:0000313" key="7">
    <source>
        <dbReference type="Proteomes" id="UP000583127"/>
    </source>
</evidence>
<dbReference type="GO" id="GO:0005524">
    <property type="term" value="F:ATP binding"/>
    <property type="evidence" value="ECO:0007669"/>
    <property type="project" value="UniProtKB-KW"/>
</dbReference>
<keyword evidence="3 4" id="KW-0067">ATP-binding</keyword>
<evidence type="ECO:0000256" key="4">
    <source>
        <dbReference type="PIRSR" id="PIRSR006806-1"/>
    </source>
</evidence>
<name>A0A7X9ZZ51_9BURK</name>
<evidence type="ECO:0000313" key="6">
    <source>
        <dbReference type="EMBL" id="NML32003.1"/>
    </source>
</evidence>
<dbReference type="GO" id="GO:0046872">
    <property type="term" value="F:metal ion binding"/>
    <property type="evidence" value="ECO:0007669"/>
    <property type="project" value="UniProtKB-KW"/>
</dbReference>
<evidence type="ECO:0000256" key="2">
    <source>
        <dbReference type="ARBA" id="ARBA00022741"/>
    </source>
</evidence>
<keyword evidence="7" id="KW-1185">Reference proteome</keyword>
<evidence type="ECO:0000256" key="5">
    <source>
        <dbReference type="RuleBase" id="RU361279"/>
    </source>
</evidence>
<accession>A0A7X9ZZ51</accession>
<feature type="binding site" evidence="4">
    <location>
        <begin position="18"/>
        <end position="22"/>
    </location>
    <ligand>
        <name>ATP</name>
        <dbReference type="ChEBI" id="CHEBI:30616"/>
    </ligand>
</feature>
<gene>
    <name evidence="6" type="ORF">HHL14_14305</name>
</gene>
<sequence length="211" mass="23175">MERELDPSIACNPIPITKKALRQRLLEARLQAASEPAKNAALGRRVLDALKHYAVGSVGFYWPLAGEFDARGAVSIWLAADAHREASLPIIRERGTPLEFHAWTPETAMRIGHHRIAEPTSGRVVVPELLFVPCVGFDADGYRLGYGGGYYDRTLAGWPAAQRPITVGIAYEACRTDALQREAHDIPLDLIVTEAGFHPGLPERAPRHDPS</sequence>
<dbReference type="AlphaFoldDB" id="A0A7X9ZZ51"/>
<dbReference type="EC" id="6.3.3.2" evidence="5"/>
<reference evidence="6 7" key="1">
    <citation type="submission" date="2020-04" db="EMBL/GenBank/DDBJ databases">
        <title>Paraburkholderia sp. G-4-1-8 isolated from soil.</title>
        <authorList>
            <person name="Dahal R.H."/>
        </authorList>
    </citation>
    <scope>NUCLEOTIDE SEQUENCE [LARGE SCALE GENOMIC DNA]</scope>
    <source>
        <strain evidence="6 7">G-4-1-8</strain>
    </source>
</reference>
<dbReference type="Proteomes" id="UP000583127">
    <property type="component" value="Unassembled WGS sequence"/>
</dbReference>
<dbReference type="PANTHER" id="PTHR23407:SF1">
    <property type="entry name" value="5-FORMYLTETRAHYDROFOLATE CYCLO-LIGASE"/>
    <property type="match status" value="1"/>
</dbReference>
<protein>
    <recommendedName>
        <fullName evidence="5">5-formyltetrahydrofolate cyclo-ligase</fullName>
        <ecNumber evidence="5">6.3.3.2</ecNumber>
    </recommendedName>
</protein>
<keyword evidence="5" id="KW-0460">Magnesium</keyword>
<dbReference type="PANTHER" id="PTHR23407">
    <property type="entry name" value="ATPASE INHIBITOR/5-FORMYLTETRAHYDROFOLATE CYCLO-LIGASE"/>
    <property type="match status" value="1"/>
</dbReference>
<proteinExistence type="inferred from homology"/>
<organism evidence="6 7">
    <name type="scientific">Paraburkholderia antibiotica</name>
    <dbReference type="NCBI Taxonomy" id="2728839"/>
    <lineage>
        <taxon>Bacteria</taxon>
        <taxon>Pseudomonadati</taxon>
        <taxon>Pseudomonadota</taxon>
        <taxon>Betaproteobacteria</taxon>
        <taxon>Burkholderiales</taxon>
        <taxon>Burkholderiaceae</taxon>
        <taxon>Paraburkholderia</taxon>
    </lineage>
</organism>